<accession>A0ABN3G2G2</accession>
<comment type="caution">
    <text evidence="1">The sequence shown here is derived from an EMBL/GenBank/DDBJ whole genome shotgun (WGS) entry which is preliminary data.</text>
</comment>
<dbReference type="Gene3D" id="2.160.20.80">
    <property type="entry name" value="E3 ubiquitin-protein ligase SopA"/>
    <property type="match status" value="1"/>
</dbReference>
<dbReference type="SUPFAM" id="SSF141571">
    <property type="entry name" value="Pentapeptide repeat-like"/>
    <property type="match status" value="1"/>
</dbReference>
<proteinExistence type="predicted"/>
<name>A0ABN3G2G2_9ACTN</name>
<sequence length="216" mass="23819">MGVVQSLGELPYAAYLQRFEDERFAHDGDYTEVHVDQVELDGGEATSARFIESALTQVTLAEVGLERVRFSDVWVSRNRWVGVRLVDAAWMDVSMLDSSLAGVQAYSSRLRRVTFQRCKIDTLNLRGATLVDVVFEDCELNELDCAGADLTNVTFPGTAIRNARMSQVKCKKVDFRGARELDVADGADSLRGAIVDERQLMELGPALASALGILVK</sequence>
<dbReference type="Pfam" id="PF13599">
    <property type="entry name" value="Pentapeptide_4"/>
    <property type="match status" value="1"/>
</dbReference>
<protein>
    <submittedName>
        <fullName evidence="1">Pentapeptide repeat-containing protein</fullName>
    </submittedName>
</protein>
<evidence type="ECO:0000313" key="2">
    <source>
        <dbReference type="Proteomes" id="UP001501444"/>
    </source>
</evidence>
<organism evidence="1 2">
    <name type="scientific">Dactylosporangium salmoneum</name>
    <dbReference type="NCBI Taxonomy" id="53361"/>
    <lineage>
        <taxon>Bacteria</taxon>
        <taxon>Bacillati</taxon>
        <taxon>Actinomycetota</taxon>
        <taxon>Actinomycetes</taxon>
        <taxon>Micromonosporales</taxon>
        <taxon>Micromonosporaceae</taxon>
        <taxon>Dactylosporangium</taxon>
    </lineage>
</organism>
<evidence type="ECO:0000313" key="1">
    <source>
        <dbReference type="EMBL" id="GAA2342673.1"/>
    </source>
</evidence>
<reference evidence="1 2" key="1">
    <citation type="journal article" date="2019" name="Int. J. Syst. Evol. Microbiol.">
        <title>The Global Catalogue of Microorganisms (GCM) 10K type strain sequencing project: providing services to taxonomists for standard genome sequencing and annotation.</title>
        <authorList>
            <consortium name="The Broad Institute Genomics Platform"/>
            <consortium name="The Broad Institute Genome Sequencing Center for Infectious Disease"/>
            <person name="Wu L."/>
            <person name="Ma J."/>
        </authorList>
    </citation>
    <scope>NUCLEOTIDE SEQUENCE [LARGE SCALE GENOMIC DNA]</scope>
    <source>
        <strain evidence="1 2">JCM 3272</strain>
    </source>
</reference>
<dbReference type="EMBL" id="BAAARV010000022">
    <property type="protein sequence ID" value="GAA2342673.1"/>
    <property type="molecule type" value="Genomic_DNA"/>
</dbReference>
<gene>
    <name evidence="1" type="ORF">GCM10010170_026980</name>
</gene>
<dbReference type="RefSeq" id="WP_344612668.1">
    <property type="nucleotide sequence ID" value="NZ_BAAARV010000022.1"/>
</dbReference>
<dbReference type="Proteomes" id="UP001501444">
    <property type="component" value="Unassembled WGS sequence"/>
</dbReference>
<keyword evidence="2" id="KW-1185">Reference proteome</keyword>
<dbReference type="InterPro" id="IPR001646">
    <property type="entry name" value="5peptide_repeat"/>
</dbReference>